<feature type="region of interest" description="Disordered" evidence="1">
    <location>
        <begin position="75"/>
        <end position="99"/>
    </location>
</feature>
<evidence type="ECO:0000313" key="2">
    <source>
        <dbReference type="EMBL" id="SPO39096.1"/>
    </source>
</evidence>
<sequence>MGLEAACLRWRVCAAQPMQARPGQSGRAGPKGLAPPGLASAAWMPACPPAGKRGKKERRWGPAPCLPRLRLAACPHSESTSRARGNLGPRPRPQPTLPAPAVSLVRSYDATPCPRLPSHLTSPAADRRPSVLARAHSDGVRRPLRTHSMASLPRCLAAAPQGIDSFSAPRRLALRPLWPLDAHAGNAPALGADAQVGSSSKRRRRAAAGETSASATTIDSSNMALEAALARSADQTRRGRRAGLQG</sequence>
<feature type="region of interest" description="Disordered" evidence="1">
    <location>
        <begin position="19"/>
        <end position="62"/>
    </location>
</feature>
<accession>A0A5C3F544</accession>
<name>A0A5C3F544_9BASI</name>
<feature type="region of interest" description="Disordered" evidence="1">
    <location>
        <begin position="183"/>
        <end position="223"/>
    </location>
</feature>
<evidence type="ECO:0000313" key="3">
    <source>
        <dbReference type="Proteomes" id="UP000323386"/>
    </source>
</evidence>
<reference evidence="2 3" key="1">
    <citation type="submission" date="2018-03" db="EMBL/GenBank/DDBJ databases">
        <authorList>
            <person name="Guldener U."/>
        </authorList>
    </citation>
    <scope>NUCLEOTIDE SEQUENCE [LARGE SCALE GENOMIC DNA]</scope>
    <source>
        <strain evidence="2 3">DAOM196992</strain>
    </source>
</reference>
<evidence type="ECO:0000256" key="1">
    <source>
        <dbReference type="SAM" id="MobiDB-lite"/>
    </source>
</evidence>
<organism evidence="2 3">
    <name type="scientific">Pseudozyma flocculosa</name>
    <dbReference type="NCBI Taxonomy" id="84751"/>
    <lineage>
        <taxon>Eukaryota</taxon>
        <taxon>Fungi</taxon>
        <taxon>Dikarya</taxon>
        <taxon>Basidiomycota</taxon>
        <taxon>Ustilaginomycotina</taxon>
        <taxon>Ustilaginomycetes</taxon>
        <taxon>Ustilaginales</taxon>
        <taxon>Ustilaginaceae</taxon>
        <taxon>Pseudozyma</taxon>
    </lineage>
</organism>
<feature type="compositionally biased region" description="Polar residues" evidence="1">
    <location>
        <begin position="211"/>
        <end position="223"/>
    </location>
</feature>
<proteinExistence type="predicted"/>
<dbReference type="EMBL" id="OOIP01000013">
    <property type="protein sequence ID" value="SPO39096.1"/>
    <property type="molecule type" value="Genomic_DNA"/>
</dbReference>
<keyword evidence="3" id="KW-1185">Reference proteome</keyword>
<dbReference type="AlphaFoldDB" id="A0A5C3F544"/>
<protein>
    <submittedName>
        <fullName evidence="2">Uncharacterized protein</fullName>
    </submittedName>
</protein>
<gene>
    <name evidence="2" type="ORF">PSFLO_04575</name>
</gene>
<dbReference type="Proteomes" id="UP000323386">
    <property type="component" value="Unassembled WGS sequence"/>
</dbReference>